<evidence type="ECO:0000313" key="5">
    <source>
        <dbReference type="Proteomes" id="UP001610432"/>
    </source>
</evidence>
<accession>A0ABR4LV62</accession>
<evidence type="ECO:0000256" key="1">
    <source>
        <dbReference type="ARBA" id="ARBA00022737"/>
    </source>
</evidence>
<protein>
    <submittedName>
        <fullName evidence="4">Ankyrin repeat-containing domain protein</fullName>
    </submittedName>
</protein>
<name>A0ABR4LV62_9EURO</name>
<dbReference type="PROSITE" id="PS50297">
    <property type="entry name" value="ANK_REP_REGION"/>
    <property type="match status" value="3"/>
</dbReference>
<dbReference type="SUPFAM" id="SSF48403">
    <property type="entry name" value="Ankyrin repeat"/>
    <property type="match status" value="1"/>
</dbReference>
<dbReference type="PANTHER" id="PTHR24198">
    <property type="entry name" value="ANKYRIN REPEAT AND PROTEIN KINASE DOMAIN-CONTAINING PROTEIN"/>
    <property type="match status" value="1"/>
</dbReference>
<dbReference type="Gene3D" id="1.25.40.20">
    <property type="entry name" value="Ankyrin repeat-containing domain"/>
    <property type="match status" value="2"/>
</dbReference>
<feature type="repeat" description="ANK" evidence="3">
    <location>
        <begin position="76"/>
        <end position="103"/>
    </location>
</feature>
<keyword evidence="2 3" id="KW-0040">ANK repeat</keyword>
<dbReference type="PRINTS" id="PR01415">
    <property type="entry name" value="ANKYRIN"/>
</dbReference>
<gene>
    <name evidence="4" type="ORF">BJX67DRAFT_380178</name>
</gene>
<evidence type="ECO:0000256" key="2">
    <source>
        <dbReference type="ARBA" id="ARBA00023043"/>
    </source>
</evidence>
<feature type="repeat" description="ANK" evidence="3">
    <location>
        <begin position="170"/>
        <end position="202"/>
    </location>
</feature>
<dbReference type="InterPro" id="IPR036770">
    <property type="entry name" value="Ankyrin_rpt-contain_sf"/>
</dbReference>
<sequence>MFLEFLPIKRKAWLLEYTPLPLALITPNLQSNQHNERAAELLGEAVSQDYLIAAKRLLLAGAGANTYPRFSEWPHLLWASSRGRVDMARLLIDHGADASAVDPAGHFPLYLASLNGHSGVVDLLLERGADLQQQSESYGPCLNAAARSGCVGVIRVLIAHGGDLFPKVRSGLTPLETAARYGQADCVRTMLEMGSEAAGERDGYTEGVRTTRLCFAVGGMRMLKAYDWDKGGPEYIARDTKCWWADGEKERHAEILRMLLERGADMESRIGGFTPLHIAAIIDNCPALEVLIEKGANVHALSPSGRSALEFASLGGHVEIVEALERASKLQFTH</sequence>
<dbReference type="GeneID" id="98147811"/>
<dbReference type="SMART" id="SM00248">
    <property type="entry name" value="ANK"/>
    <property type="match status" value="7"/>
</dbReference>
<dbReference type="InterPro" id="IPR002110">
    <property type="entry name" value="Ankyrin_rpt"/>
</dbReference>
<comment type="caution">
    <text evidence="4">The sequence shown here is derived from an EMBL/GenBank/DDBJ whole genome shotgun (WGS) entry which is preliminary data.</text>
</comment>
<reference evidence="4 5" key="1">
    <citation type="submission" date="2024-07" db="EMBL/GenBank/DDBJ databases">
        <title>Section-level genome sequencing and comparative genomics of Aspergillus sections Usti and Cavernicolus.</title>
        <authorList>
            <consortium name="Lawrence Berkeley National Laboratory"/>
            <person name="Nybo J.L."/>
            <person name="Vesth T.C."/>
            <person name="Theobald S."/>
            <person name="Frisvad J.C."/>
            <person name="Larsen T.O."/>
            <person name="Kjaerboelling I."/>
            <person name="Rothschild-Mancinelli K."/>
            <person name="Lyhne E.K."/>
            <person name="Kogle M.E."/>
            <person name="Barry K."/>
            <person name="Clum A."/>
            <person name="Na H."/>
            <person name="Ledsgaard L."/>
            <person name="Lin J."/>
            <person name="Lipzen A."/>
            <person name="Kuo A."/>
            <person name="Riley R."/>
            <person name="Mondo S."/>
            <person name="Labutti K."/>
            <person name="Haridas S."/>
            <person name="Pangalinan J."/>
            <person name="Salamov A.A."/>
            <person name="Simmons B.A."/>
            <person name="Magnuson J.K."/>
            <person name="Chen J."/>
            <person name="Drula E."/>
            <person name="Henrissat B."/>
            <person name="Wiebenga A."/>
            <person name="Lubbers R.J."/>
            <person name="Gomes A.C."/>
            <person name="Macurrencykelacurrency M.R."/>
            <person name="Stajich J."/>
            <person name="Grigoriev I.V."/>
            <person name="Mortensen U.H."/>
            <person name="De Vries R.P."/>
            <person name="Baker S.E."/>
            <person name="Andersen M.R."/>
        </authorList>
    </citation>
    <scope>NUCLEOTIDE SEQUENCE [LARGE SCALE GENOMIC DNA]</scope>
    <source>
        <strain evidence="4 5">CBS 449.75</strain>
    </source>
</reference>
<dbReference type="Pfam" id="PF12796">
    <property type="entry name" value="Ank_2"/>
    <property type="match status" value="3"/>
</dbReference>
<feature type="repeat" description="ANK" evidence="3">
    <location>
        <begin position="271"/>
        <end position="303"/>
    </location>
</feature>
<dbReference type="RefSeq" id="XP_070887359.1">
    <property type="nucleotide sequence ID" value="XM_071032739.1"/>
</dbReference>
<keyword evidence="5" id="KW-1185">Reference proteome</keyword>
<feature type="repeat" description="ANK" evidence="3">
    <location>
        <begin position="104"/>
        <end position="136"/>
    </location>
</feature>
<keyword evidence="1" id="KW-0677">Repeat</keyword>
<dbReference type="EMBL" id="JBFXLQ010000014">
    <property type="protein sequence ID" value="KAL2868380.1"/>
    <property type="molecule type" value="Genomic_DNA"/>
</dbReference>
<proteinExistence type="predicted"/>
<organism evidence="4 5">
    <name type="scientific">Aspergillus lucknowensis</name>
    <dbReference type="NCBI Taxonomy" id="176173"/>
    <lineage>
        <taxon>Eukaryota</taxon>
        <taxon>Fungi</taxon>
        <taxon>Dikarya</taxon>
        <taxon>Ascomycota</taxon>
        <taxon>Pezizomycotina</taxon>
        <taxon>Eurotiomycetes</taxon>
        <taxon>Eurotiomycetidae</taxon>
        <taxon>Eurotiales</taxon>
        <taxon>Aspergillaceae</taxon>
        <taxon>Aspergillus</taxon>
        <taxon>Aspergillus subgen. Nidulantes</taxon>
    </lineage>
</organism>
<dbReference type="PROSITE" id="PS50088">
    <property type="entry name" value="ANK_REPEAT"/>
    <property type="match status" value="4"/>
</dbReference>
<dbReference type="Proteomes" id="UP001610432">
    <property type="component" value="Unassembled WGS sequence"/>
</dbReference>
<dbReference type="PANTHER" id="PTHR24198:SF165">
    <property type="entry name" value="ANKYRIN REPEAT-CONTAINING PROTEIN-RELATED"/>
    <property type="match status" value="1"/>
</dbReference>
<evidence type="ECO:0000256" key="3">
    <source>
        <dbReference type="PROSITE-ProRule" id="PRU00023"/>
    </source>
</evidence>
<evidence type="ECO:0000313" key="4">
    <source>
        <dbReference type="EMBL" id="KAL2868380.1"/>
    </source>
</evidence>